<comment type="caution">
    <text evidence="1">The sequence shown here is derived from an EMBL/GenBank/DDBJ whole genome shotgun (WGS) entry which is preliminary data.</text>
</comment>
<evidence type="ECO:0000313" key="2">
    <source>
        <dbReference type="Proteomes" id="UP001163324"/>
    </source>
</evidence>
<reference evidence="1" key="1">
    <citation type="submission" date="2022-10" db="EMBL/GenBank/DDBJ databases">
        <title>Complete Genome of Trichothecium roseum strain YXFP-22015, a Plant Pathogen Isolated from Citrus.</title>
        <authorList>
            <person name="Wang Y."/>
            <person name="Zhu L."/>
        </authorList>
    </citation>
    <scope>NUCLEOTIDE SEQUENCE</scope>
    <source>
        <strain evidence="1">YXFP-22015</strain>
    </source>
</reference>
<sequence>MATWQTARRQLPNVERLLYHHCQPCCRAFTTTPLAQAGHNKWSKTKHIKAVLDKRKSKERTLMTKTISVLSRMYGDNLDYNPALANAVHQATKASVPKATIEAAIARGQGRSATGTQLESITIEALLPPNVAVIVECETDSKNRTVADLRNVIRDAGVLPSASAFYFTRRGRIVLRVPEGGPGSAEMFEEAVEQGVEDIEELPGGDYLLWTEPARTMPITRAISQKSGIEISESDIVSAPNEDTMVDLEGSSRTAETLEKLLGSLKEFNEVKAIYANVRQGSVSDEAWSRIEENLDP</sequence>
<organism evidence="1 2">
    <name type="scientific">Trichothecium roseum</name>
    <dbReference type="NCBI Taxonomy" id="47278"/>
    <lineage>
        <taxon>Eukaryota</taxon>
        <taxon>Fungi</taxon>
        <taxon>Dikarya</taxon>
        <taxon>Ascomycota</taxon>
        <taxon>Pezizomycotina</taxon>
        <taxon>Sordariomycetes</taxon>
        <taxon>Hypocreomycetidae</taxon>
        <taxon>Hypocreales</taxon>
        <taxon>Hypocreales incertae sedis</taxon>
        <taxon>Trichothecium</taxon>
    </lineage>
</organism>
<evidence type="ECO:0000313" key="1">
    <source>
        <dbReference type="EMBL" id="KAI9904951.1"/>
    </source>
</evidence>
<gene>
    <name evidence="1" type="ORF">N3K66_001480</name>
</gene>
<proteinExistence type="predicted"/>
<protein>
    <submittedName>
        <fullName evidence="1">Uncharacterized protein</fullName>
    </submittedName>
</protein>
<accession>A0ACC0VEU9</accession>
<dbReference type="Proteomes" id="UP001163324">
    <property type="component" value="Chromosome 1"/>
</dbReference>
<name>A0ACC0VEU9_9HYPO</name>
<dbReference type="EMBL" id="CM047940">
    <property type="protein sequence ID" value="KAI9904951.1"/>
    <property type="molecule type" value="Genomic_DNA"/>
</dbReference>
<keyword evidence="2" id="KW-1185">Reference proteome</keyword>